<dbReference type="Proteomes" id="UP000517106">
    <property type="component" value="Unassembled WGS sequence"/>
</dbReference>
<evidence type="ECO:0000259" key="1">
    <source>
        <dbReference type="Pfam" id="PF13472"/>
    </source>
</evidence>
<proteinExistence type="predicted"/>
<dbReference type="InterPro" id="IPR013830">
    <property type="entry name" value="SGNH_hydro"/>
</dbReference>
<dbReference type="CDD" id="cd00229">
    <property type="entry name" value="SGNH_hydrolase"/>
    <property type="match status" value="1"/>
</dbReference>
<dbReference type="SUPFAM" id="SSF52266">
    <property type="entry name" value="SGNH hydrolase"/>
    <property type="match status" value="1"/>
</dbReference>
<dbReference type="EMBL" id="JACIVA010000046">
    <property type="protein sequence ID" value="MBB1097609.1"/>
    <property type="molecule type" value="Genomic_DNA"/>
</dbReference>
<dbReference type="GO" id="GO:0016787">
    <property type="term" value="F:hydrolase activity"/>
    <property type="evidence" value="ECO:0007669"/>
    <property type="project" value="UniProtKB-KW"/>
</dbReference>
<keyword evidence="2" id="KW-0378">Hydrolase</keyword>
<dbReference type="Pfam" id="PF13472">
    <property type="entry name" value="Lipase_GDSL_2"/>
    <property type="match status" value="1"/>
</dbReference>
<reference evidence="2 3" key="1">
    <citation type="submission" date="2020-07" db="EMBL/GenBank/DDBJ databases">
        <title>Description of Limosilactobacillus balticus sp. nov., Limosilactobacillus agrestis sp. nov., Limosilactobacillus albertensis sp. nov., Limosilactobacillus rudii sp. nov., Limosilactobacillus fastidiosus sp. nov., five novel Limosilactobacillus species isolated from the vertebrate gastrointestinal tract, and proposal of 6 subspecies of Limosilactobacillus reuteri adapted to the gastrointestinal tract of specific vertebrate hosts.</title>
        <authorList>
            <person name="Li F."/>
            <person name="Cheng C."/>
            <person name="Zheng J."/>
            <person name="Quevedo R.M."/>
            <person name="Li J."/>
            <person name="Roos S."/>
            <person name="Gaenzle M.G."/>
            <person name="Walter J."/>
        </authorList>
    </citation>
    <scope>NUCLEOTIDE SEQUENCE [LARGE SCALE GENOMIC DNA]</scope>
    <source>
        <strain evidence="2 3">STM2_1</strain>
    </source>
</reference>
<evidence type="ECO:0000313" key="3">
    <source>
        <dbReference type="Proteomes" id="UP000517106"/>
    </source>
</evidence>
<evidence type="ECO:0000313" key="2">
    <source>
        <dbReference type="EMBL" id="MBB1097609.1"/>
    </source>
</evidence>
<comment type="caution">
    <text evidence="2">The sequence shown here is derived from an EMBL/GenBank/DDBJ whole genome shotgun (WGS) entry which is preliminary data.</text>
</comment>
<accession>A0A7W3UL67</accession>
<sequence length="247" mass="27391">MTSDVSSLQTFMTKMTNSVAYQRGNASTFNLDQIKYNSDSPLAGKRIAFLGSSVTYGFAAHGVSFVDYLQAQDGVLAAKSAVSGTTLAGNASDGYLARLNRDFSPSSDYDLFVCQLSTNDNRHGKELGHITPKDQRDNFAEDTTLGAIEAICATVQAKFHCPLVFYTCLQNDPHHDYQTLIKELVKLQDKWHFEIIDLFNDSGLHASLAAHPNAMFDDVHPTQEGYLKVWLPLFERALPRFIDKNIG</sequence>
<name>A0A7W3UL67_9LACO</name>
<protein>
    <submittedName>
        <fullName evidence="2">SGNH/GDSL hydrolase family protein</fullName>
    </submittedName>
</protein>
<gene>
    <name evidence="2" type="ORF">H5S09_06605</name>
</gene>
<dbReference type="AlphaFoldDB" id="A0A7W3UL67"/>
<feature type="domain" description="SGNH hydrolase-type esterase" evidence="1">
    <location>
        <begin position="49"/>
        <end position="226"/>
    </location>
</feature>
<keyword evidence="3" id="KW-1185">Reference proteome</keyword>
<dbReference type="RefSeq" id="WP_182596332.1">
    <property type="nucleotide sequence ID" value="NZ_JACIVA010000046.1"/>
</dbReference>
<dbReference type="Gene3D" id="3.40.50.1110">
    <property type="entry name" value="SGNH hydrolase"/>
    <property type="match status" value="1"/>
</dbReference>
<organism evidence="2 3">
    <name type="scientific">Limosilactobacillus rudii</name>
    <dbReference type="NCBI Taxonomy" id="2759755"/>
    <lineage>
        <taxon>Bacteria</taxon>
        <taxon>Bacillati</taxon>
        <taxon>Bacillota</taxon>
        <taxon>Bacilli</taxon>
        <taxon>Lactobacillales</taxon>
        <taxon>Lactobacillaceae</taxon>
        <taxon>Limosilactobacillus</taxon>
    </lineage>
</organism>
<dbReference type="InterPro" id="IPR036514">
    <property type="entry name" value="SGNH_hydro_sf"/>
</dbReference>